<sequence>MLILFAGTNDGWGNYVINGTKKKPRNHEKIKVLRGDITLGDHITNHPNYRQNAYSIILSFKGKPSIETMTQVLTEFEQFFMHGFEAYEYHFDAVLHMDTDDYHIHVRIPKFNLYTGTQLQLYLDKKDRYRVNLIRNLIDIKYHLESPQNNRQLIQEEQDFHTAQ</sequence>
<proteinExistence type="predicted"/>
<dbReference type="AlphaFoldDB" id="A0A7M1B7Y9"/>
<reference evidence="2 3" key="1">
    <citation type="submission" date="2019-07" db="EMBL/GenBank/DDBJ databases">
        <title>Sulfurimonas paralvinellae sp. nov., a novel mesophilic, hydrogen- and sulfur-oxidizing chemolithoautotroph within the Epsilonproteo- bacteria isolated from a deep-sea hydrothermal vent polychaete nest, reclassification of Thiomicrospira denitrificans as Sulfurimonas denitrificans comb. nov. and emended description of the genus Sulfurimonas.</title>
        <authorList>
            <person name="Wang S."/>
            <person name="Jiang L."/>
            <person name="Shao Z."/>
        </authorList>
    </citation>
    <scope>NUCLEOTIDE SEQUENCE [LARGE SCALE GENOMIC DNA]</scope>
    <source>
        <strain evidence="2 3">GO25</strain>
    </source>
</reference>
<dbReference type="KEGG" id="spal:FM071_05975"/>
<feature type="domain" description="MobA/VirD2-like nuclease" evidence="1">
    <location>
        <begin position="48"/>
        <end position="144"/>
    </location>
</feature>
<evidence type="ECO:0000313" key="3">
    <source>
        <dbReference type="Proteomes" id="UP000593580"/>
    </source>
</evidence>
<dbReference type="Pfam" id="PF03432">
    <property type="entry name" value="Relaxase"/>
    <property type="match status" value="1"/>
</dbReference>
<organism evidence="2 3">
    <name type="scientific">Sulfurimonas paralvinellae</name>
    <dbReference type="NCBI Taxonomy" id="317658"/>
    <lineage>
        <taxon>Bacteria</taxon>
        <taxon>Pseudomonadati</taxon>
        <taxon>Campylobacterota</taxon>
        <taxon>Epsilonproteobacteria</taxon>
        <taxon>Campylobacterales</taxon>
        <taxon>Sulfurimonadaceae</taxon>
        <taxon>Sulfurimonas</taxon>
    </lineage>
</organism>
<dbReference type="InterPro" id="IPR005094">
    <property type="entry name" value="Endonuclease_MobA/VirD2"/>
</dbReference>
<name>A0A7M1B7Y9_9BACT</name>
<protein>
    <recommendedName>
        <fullName evidence="1">MobA/VirD2-like nuclease domain-containing protein</fullName>
    </recommendedName>
</protein>
<evidence type="ECO:0000313" key="2">
    <source>
        <dbReference type="EMBL" id="QOP45859.1"/>
    </source>
</evidence>
<evidence type="ECO:0000259" key="1">
    <source>
        <dbReference type="Pfam" id="PF03432"/>
    </source>
</evidence>
<gene>
    <name evidence="2" type="ORF">FM071_05975</name>
</gene>
<dbReference type="Proteomes" id="UP000593580">
    <property type="component" value="Chromosome"/>
</dbReference>
<dbReference type="RefSeq" id="WP_193109829.1">
    <property type="nucleotide sequence ID" value="NZ_CP041406.1"/>
</dbReference>
<keyword evidence="3" id="KW-1185">Reference proteome</keyword>
<accession>A0A7M1B7Y9</accession>
<dbReference type="EMBL" id="CP041406">
    <property type="protein sequence ID" value="QOP45859.1"/>
    <property type="molecule type" value="Genomic_DNA"/>
</dbReference>